<dbReference type="InterPro" id="IPR005025">
    <property type="entry name" value="FMN_Rdtase-like_dom"/>
</dbReference>
<dbReference type="AlphaFoldDB" id="A0A0B5DUM0"/>
<dbReference type="KEGG" id="cid:P73_2004"/>
<evidence type="ECO:0000256" key="3">
    <source>
        <dbReference type="ARBA" id="ARBA00022643"/>
    </source>
</evidence>
<dbReference type="EMBL" id="CP004393">
    <property type="protein sequence ID" value="AJE46719.1"/>
    <property type="molecule type" value="Genomic_DNA"/>
</dbReference>
<dbReference type="PANTHER" id="PTHR43408">
    <property type="entry name" value="FMN REDUCTASE (NADPH)"/>
    <property type="match status" value="1"/>
</dbReference>
<evidence type="ECO:0000313" key="7">
    <source>
        <dbReference type="Proteomes" id="UP000031521"/>
    </source>
</evidence>
<feature type="domain" description="NADPH-dependent FMN reductase-like" evidence="5">
    <location>
        <begin position="1"/>
        <end position="137"/>
    </location>
</feature>
<proteinExistence type="inferred from homology"/>
<comment type="similarity">
    <text evidence="1">Belongs to the SsuE family.</text>
</comment>
<dbReference type="HOGENOM" id="CLU_055322_3_2_5"/>
<keyword evidence="3" id="KW-0288">FMN</keyword>
<dbReference type="RefSeq" id="WP_043869472.1">
    <property type="nucleotide sequence ID" value="NZ_CP004393.1"/>
</dbReference>
<evidence type="ECO:0000259" key="5">
    <source>
        <dbReference type="Pfam" id="PF03358"/>
    </source>
</evidence>
<accession>A0A0B5DUM0</accession>
<organism evidence="6 7">
    <name type="scientific">Celeribacter indicus</name>
    <dbReference type="NCBI Taxonomy" id="1208324"/>
    <lineage>
        <taxon>Bacteria</taxon>
        <taxon>Pseudomonadati</taxon>
        <taxon>Pseudomonadota</taxon>
        <taxon>Alphaproteobacteria</taxon>
        <taxon>Rhodobacterales</taxon>
        <taxon>Roseobacteraceae</taxon>
        <taxon>Celeribacter</taxon>
    </lineage>
</organism>
<name>A0A0B5DUM0_9RHOB</name>
<dbReference type="InterPro" id="IPR051814">
    <property type="entry name" value="NAD(P)H-dep_FMN_reductase"/>
</dbReference>
<evidence type="ECO:0000256" key="4">
    <source>
        <dbReference type="ARBA" id="ARBA00023002"/>
    </source>
</evidence>
<dbReference type="PANTHER" id="PTHR43408:SF1">
    <property type="entry name" value="FMN REDUCTASE (NADPH)"/>
    <property type="match status" value="1"/>
</dbReference>
<sequence length="169" mass="17714">MKISVVVGNPQAGSRTGRIAQRLAEGLAPGAEIEVIELSQHLDGLFSWKSEALDALTAGVAGADLAIFASPTYKAYFTGLLKAFLDRYQMDGLSGVTALAVMTGGDRAHSLAPSLTLVPLLIELGAMVPLRGQFFVVGKETDVDSLVDDRLPALRDQFAKLGQVCGGIG</sequence>
<dbReference type="SUPFAM" id="SSF52218">
    <property type="entry name" value="Flavoproteins"/>
    <property type="match status" value="1"/>
</dbReference>
<keyword evidence="2" id="KW-0285">Flavoprotein</keyword>
<dbReference type="STRING" id="1208324.P73_2004"/>
<evidence type="ECO:0000256" key="2">
    <source>
        <dbReference type="ARBA" id="ARBA00022630"/>
    </source>
</evidence>
<protein>
    <submittedName>
        <fullName evidence="6">NADPH-dependent FMN reductase</fullName>
    </submittedName>
</protein>
<dbReference type="Pfam" id="PF03358">
    <property type="entry name" value="FMN_red"/>
    <property type="match status" value="1"/>
</dbReference>
<evidence type="ECO:0000256" key="1">
    <source>
        <dbReference type="ARBA" id="ARBA00005990"/>
    </source>
</evidence>
<keyword evidence="7" id="KW-1185">Reference proteome</keyword>
<gene>
    <name evidence="6" type="ORF">P73_2004</name>
</gene>
<reference evidence="6 7" key="1">
    <citation type="journal article" date="2014" name="Int. J. Syst. Evol. Microbiol.">
        <title>Celeribacter indicus sp. nov., a polycyclic aromatic hydrocarbon-degrading bacterium from deep-sea sediment and reclassification of Huaishuia halophila as Celeribacter halophilus comb. nov.</title>
        <authorList>
            <person name="Lai Q."/>
            <person name="Cao J."/>
            <person name="Yuan J."/>
            <person name="Li F."/>
            <person name="Shao Z."/>
        </authorList>
    </citation>
    <scope>NUCLEOTIDE SEQUENCE [LARGE SCALE GENOMIC DNA]</scope>
    <source>
        <strain evidence="6">P73</strain>
    </source>
</reference>
<keyword evidence="4" id="KW-0560">Oxidoreductase</keyword>
<dbReference type="OrthoDB" id="1643408at2"/>
<evidence type="ECO:0000313" key="6">
    <source>
        <dbReference type="EMBL" id="AJE46719.1"/>
    </source>
</evidence>
<dbReference type="InterPro" id="IPR029039">
    <property type="entry name" value="Flavoprotein-like_sf"/>
</dbReference>
<dbReference type="Gene3D" id="3.40.50.360">
    <property type="match status" value="1"/>
</dbReference>
<dbReference type="Proteomes" id="UP000031521">
    <property type="component" value="Chromosome"/>
</dbReference>
<dbReference type="GO" id="GO:0016491">
    <property type="term" value="F:oxidoreductase activity"/>
    <property type="evidence" value="ECO:0007669"/>
    <property type="project" value="UniProtKB-KW"/>
</dbReference>